<dbReference type="InterPro" id="IPR024607">
    <property type="entry name" value="Sulfatase_CS"/>
</dbReference>
<dbReference type="EMBL" id="JACHFD010000016">
    <property type="protein sequence ID" value="MBB5352809.1"/>
    <property type="molecule type" value="Genomic_DNA"/>
</dbReference>
<comment type="similarity">
    <text evidence="1">Belongs to the sulfatase family.</text>
</comment>
<gene>
    <name evidence="7" type="ORF">HNR46_003057</name>
</gene>
<dbReference type="Proteomes" id="UP000557717">
    <property type="component" value="Unassembled WGS sequence"/>
</dbReference>
<dbReference type="PANTHER" id="PTHR42693">
    <property type="entry name" value="ARYLSULFATASE FAMILY MEMBER"/>
    <property type="match status" value="1"/>
</dbReference>
<protein>
    <submittedName>
        <fullName evidence="7">Arylsulfatase A-like enzyme</fullName>
    </submittedName>
</protein>
<keyword evidence="4" id="KW-0106">Calcium</keyword>
<dbReference type="RefSeq" id="WP_184020159.1">
    <property type="nucleotide sequence ID" value="NZ_JACHFD010000016.1"/>
</dbReference>
<keyword evidence="3" id="KW-0378">Hydrolase</keyword>
<dbReference type="SUPFAM" id="SSF53649">
    <property type="entry name" value="Alkaline phosphatase-like"/>
    <property type="match status" value="1"/>
</dbReference>
<evidence type="ECO:0000259" key="6">
    <source>
        <dbReference type="Pfam" id="PF00884"/>
    </source>
</evidence>
<dbReference type="PROSITE" id="PS00149">
    <property type="entry name" value="SULFATASE_2"/>
    <property type="match status" value="1"/>
</dbReference>
<sequence>MPERGHAVMMRRFSLRWAFVDVVENRETRKPSLKTQTPFFMTYRHRSFGAALACSFVLCPADAEILVRSTGTGSGDSEVGILAEIDASGNGASGTTLWEVTGQLSEAAAFGSGVRWKFDAMKNVSIDPSTWGDELKDGAIDRDGNGLIGVQGNPNGGGIGADAENREGIAIRVDEFQGLPEGMAVRITRLNIRNVGRSGTDPVGTEAFTIVNLQTRQAMEVVPTEGSEGDFDVSGLDLVRGVGDPGPVAALISGETGGFRIDGLNFIVQEGLGDLPPVIGSFVANDRALSQGQSVRLSWDVFGADSVTLEPGGVVVDATGMLMLSPTETTTYSLVATNEQGSRSAELKVWVDDEPATPSGPVGRDGIRYATGDVAILNEPPVSVQSGDSESLSHLQLIPERLGVVLESGMEVDHRVHGAATVVGTEEDSGSLPVGTALNSYLFHADLPGEAPDTVVSATVTFDAPILGLVHRTGSEPVAGFANRFAQSDATFGLEGMQFESTDLARRSAEDESVDEFTISPDGFTLAVTFHLSGDGDPLDELRVITRGDSSIPAASAPNIIVFLADDMGMGDTSVYQDWSGLPDSGQVSTPAMERLADLGVRFTDAHAQNRCTPTRYALMTGRYAWRAGLLNGVLMGSVKPPLIEMERPTLPGFLRSQGYATAMVGKWHLGLEYRQDGGAPAEGWADASFGVPMRDTPVDHGFDDFFGFSRSHLTSGPDGQDGNGPAQDVGPGWIENRRPVGATGRGKELDGSYDWDHMGQVMWDRARDFMQTHVGHQAARERPFFLYYASHSNHQVYTPDVAVDGIPVQGESRWKDGSTTGDVRRDFVYLNDVLLGRLMDYLESTEDPRNPGHPLLDNTLLIFASDNGAEINDNRAVGNLRAFKARIYEGGHRVPMMAYWKNGGVGDGLEGNGGLTRDDLIGLQDVFPSVAEILGSPLPAPQDGGDAAVDGFSRADVILNREAKPRPPIFTNEQEGKNWLALQFHGTLPLDPPAEGYWKILFGPPLLNQANAGTGSAVPLELYNLETDRLEEHNLLEERGSEALVEWLSRWAERLVNGGKSREETPSPESSFHQEGNGGRLRLQSEPFLFYELWDSEDLSDWTYLSTVQSSEGGDIEVPVSMTQPQRFYQVRVRQ</sequence>
<dbReference type="Gene3D" id="3.30.1120.10">
    <property type="match status" value="1"/>
</dbReference>
<feature type="region of interest" description="Disordered" evidence="5">
    <location>
        <begin position="1059"/>
        <end position="1080"/>
    </location>
</feature>
<reference evidence="7 8" key="1">
    <citation type="submission" date="2020-08" db="EMBL/GenBank/DDBJ databases">
        <title>Genomic Encyclopedia of Type Strains, Phase IV (KMG-IV): sequencing the most valuable type-strain genomes for metagenomic binning, comparative biology and taxonomic classification.</title>
        <authorList>
            <person name="Goeker M."/>
        </authorList>
    </citation>
    <scope>NUCLEOTIDE SEQUENCE [LARGE SCALE GENOMIC DNA]</scope>
    <source>
        <strain evidence="7 8">YC6886</strain>
    </source>
</reference>
<dbReference type="Pfam" id="PF00884">
    <property type="entry name" value="Sulfatase"/>
    <property type="match status" value="1"/>
</dbReference>
<dbReference type="GO" id="GO:0046872">
    <property type="term" value="F:metal ion binding"/>
    <property type="evidence" value="ECO:0007669"/>
    <property type="project" value="UniProtKB-KW"/>
</dbReference>
<organism evidence="7 8">
    <name type="scientific">Haloferula luteola</name>
    <dbReference type="NCBI Taxonomy" id="595692"/>
    <lineage>
        <taxon>Bacteria</taxon>
        <taxon>Pseudomonadati</taxon>
        <taxon>Verrucomicrobiota</taxon>
        <taxon>Verrucomicrobiia</taxon>
        <taxon>Verrucomicrobiales</taxon>
        <taxon>Verrucomicrobiaceae</taxon>
        <taxon>Haloferula</taxon>
    </lineage>
</organism>
<evidence type="ECO:0000256" key="4">
    <source>
        <dbReference type="ARBA" id="ARBA00022837"/>
    </source>
</evidence>
<evidence type="ECO:0000256" key="2">
    <source>
        <dbReference type="ARBA" id="ARBA00022723"/>
    </source>
</evidence>
<dbReference type="InterPro" id="IPR017850">
    <property type="entry name" value="Alkaline_phosphatase_core_sf"/>
</dbReference>
<accession>A0A840VG62</accession>
<proteinExistence type="inferred from homology"/>
<feature type="region of interest" description="Disordered" evidence="5">
    <location>
        <begin position="714"/>
        <end position="750"/>
    </location>
</feature>
<dbReference type="InterPro" id="IPR000917">
    <property type="entry name" value="Sulfatase_N"/>
</dbReference>
<feature type="domain" description="Sulfatase N-terminal" evidence="6">
    <location>
        <begin position="558"/>
        <end position="936"/>
    </location>
</feature>
<evidence type="ECO:0000256" key="1">
    <source>
        <dbReference type="ARBA" id="ARBA00008779"/>
    </source>
</evidence>
<evidence type="ECO:0000313" key="7">
    <source>
        <dbReference type="EMBL" id="MBB5352809.1"/>
    </source>
</evidence>
<keyword evidence="8" id="KW-1185">Reference proteome</keyword>
<name>A0A840VG62_9BACT</name>
<evidence type="ECO:0000256" key="5">
    <source>
        <dbReference type="SAM" id="MobiDB-lite"/>
    </source>
</evidence>
<dbReference type="InterPro" id="IPR050738">
    <property type="entry name" value="Sulfatase"/>
</dbReference>
<comment type="caution">
    <text evidence="7">The sequence shown here is derived from an EMBL/GenBank/DDBJ whole genome shotgun (WGS) entry which is preliminary data.</text>
</comment>
<keyword evidence="2" id="KW-0479">Metal-binding</keyword>
<dbReference type="AlphaFoldDB" id="A0A840VG62"/>
<dbReference type="GO" id="GO:0004065">
    <property type="term" value="F:arylsulfatase activity"/>
    <property type="evidence" value="ECO:0007669"/>
    <property type="project" value="TreeGrafter"/>
</dbReference>
<evidence type="ECO:0000256" key="3">
    <source>
        <dbReference type="ARBA" id="ARBA00022801"/>
    </source>
</evidence>
<evidence type="ECO:0000313" key="8">
    <source>
        <dbReference type="Proteomes" id="UP000557717"/>
    </source>
</evidence>
<dbReference type="PANTHER" id="PTHR42693:SF53">
    <property type="entry name" value="ENDO-4-O-SULFATASE"/>
    <property type="match status" value="1"/>
</dbReference>
<dbReference type="Gene3D" id="3.40.720.10">
    <property type="entry name" value="Alkaline Phosphatase, subunit A"/>
    <property type="match status" value="1"/>
</dbReference>